<protein>
    <submittedName>
        <fullName evidence="1">Uncharacterized protein</fullName>
    </submittedName>
</protein>
<organism evidence="1">
    <name type="scientific">Rhizophora mucronata</name>
    <name type="common">Asiatic mangrove</name>
    <dbReference type="NCBI Taxonomy" id="61149"/>
    <lineage>
        <taxon>Eukaryota</taxon>
        <taxon>Viridiplantae</taxon>
        <taxon>Streptophyta</taxon>
        <taxon>Embryophyta</taxon>
        <taxon>Tracheophyta</taxon>
        <taxon>Spermatophyta</taxon>
        <taxon>Magnoliopsida</taxon>
        <taxon>eudicotyledons</taxon>
        <taxon>Gunneridae</taxon>
        <taxon>Pentapetalae</taxon>
        <taxon>rosids</taxon>
        <taxon>fabids</taxon>
        <taxon>Malpighiales</taxon>
        <taxon>Rhizophoraceae</taxon>
        <taxon>Rhizophora</taxon>
    </lineage>
</organism>
<accession>A0A2P2PAT8</accession>
<reference evidence="1" key="1">
    <citation type="submission" date="2018-02" db="EMBL/GenBank/DDBJ databases">
        <title>Rhizophora mucronata_Transcriptome.</title>
        <authorList>
            <person name="Meera S.P."/>
            <person name="Sreeshan A."/>
            <person name="Augustine A."/>
        </authorList>
    </citation>
    <scope>NUCLEOTIDE SEQUENCE</scope>
    <source>
        <tissue evidence="1">Leaf</tissue>
    </source>
</reference>
<name>A0A2P2PAT8_RHIMU</name>
<dbReference type="EMBL" id="GGEC01071394">
    <property type="protein sequence ID" value="MBX51878.1"/>
    <property type="molecule type" value="Transcribed_RNA"/>
</dbReference>
<dbReference type="AlphaFoldDB" id="A0A2P2PAT8"/>
<proteinExistence type="predicted"/>
<evidence type="ECO:0000313" key="1">
    <source>
        <dbReference type="EMBL" id="MBX51878.1"/>
    </source>
</evidence>
<sequence length="54" mass="6219">MKIKPSTQCTWKAQQQIKQKQPPKTIAYPFENVAIQTETFQQSVGISIFTCLFN</sequence>